<dbReference type="AlphaFoldDB" id="A0A5B7DQJ6"/>
<comment type="caution">
    <text evidence="2">The sequence shown here is derived from an EMBL/GenBank/DDBJ whole genome shotgun (WGS) entry which is preliminary data.</text>
</comment>
<dbReference type="EMBL" id="VSRR010001264">
    <property type="protein sequence ID" value="MPC23881.1"/>
    <property type="molecule type" value="Genomic_DNA"/>
</dbReference>
<dbReference type="Proteomes" id="UP000324222">
    <property type="component" value="Unassembled WGS sequence"/>
</dbReference>
<sequence>MKQTGHCLERGGGGARPSKVSLATASADGRRRVAVGSCQLPFSSSALRECSSGKAAGCVVVQEGRDREGVLAAASCKIKSPDSHFQEGIPTLATRAWRRTHQPCLAAPRHGRHTHLSVV</sequence>
<reference evidence="2 3" key="1">
    <citation type="submission" date="2019-05" db="EMBL/GenBank/DDBJ databases">
        <title>Another draft genome of Portunus trituberculatus and its Hox gene families provides insights of decapod evolution.</title>
        <authorList>
            <person name="Jeong J.-H."/>
            <person name="Song I."/>
            <person name="Kim S."/>
            <person name="Choi T."/>
            <person name="Kim D."/>
            <person name="Ryu S."/>
            <person name="Kim W."/>
        </authorList>
    </citation>
    <scope>NUCLEOTIDE SEQUENCE [LARGE SCALE GENOMIC DNA]</scope>
    <source>
        <tissue evidence="2">Muscle</tissue>
    </source>
</reference>
<accession>A0A5B7DQJ6</accession>
<feature type="region of interest" description="Disordered" evidence="1">
    <location>
        <begin position="1"/>
        <end position="26"/>
    </location>
</feature>
<gene>
    <name evidence="2" type="ORF">E2C01_016947</name>
</gene>
<evidence type="ECO:0000313" key="3">
    <source>
        <dbReference type="Proteomes" id="UP000324222"/>
    </source>
</evidence>
<protein>
    <submittedName>
        <fullName evidence="2">Uncharacterized protein</fullName>
    </submittedName>
</protein>
<evidence type="ECO:0000256" key="1">
    <source>
        <dbReference type="SAM" id="MobiDB-lite"/>
    </source>
</evidence>
<organism evidence="2 3">
    <name type="scientific">Portunus trituberculatus</name>
    <name type="common">Swimming crab</name>
    <name type="synonym">Neptunus trituberculatus</name>
    <dbReference type="NCBI Taxonomy" id="210409"/>
    <lineage>
        <taxon>Eukaryota</taxon>
        <taxon>Metazoa</taxon>
        <taxon>Ecdysozoa</taxon>
        <taxon>Arthropoda</taxon>
        <taxon>Crustacea</taxon>
        <taxon>Multicrustacea</taxon>
        <taxon>Malacostraca</taxon>
        <taxon>Eumalacostraca</taxon>
        <taxon>Eucarida</taxon>
        <taxon>Decapoda</taxon>
        <taxon>Pleocyemata</taxon>
        <taxon>Brachyura</taxon>
        <taxon>Eubrachyura</taxon>
        <taxon>Portunoidea</taxon>
        <taxon>Portunidae</taxon>
        <taxon>Portuninae</taxon>
        <taxon>Portunus</taxon>
    </lineage>
</organism>
<name>A0A5B7DQJ6_PORTR</name>
<proteinExistence type="predicted"/>
<keyword evidence="3" id="KW-1185">Reference proteome</keyword>
<evidence type="ECO:0000313" key="2">
    <source>
        <dbReference type="EMBL" id="MPC23881.1"/>
    </source>
</evidence>